<keyword evidence="1" id="KW-1133">Transmembrane helix</keyword>
<feature type="transmembrane region" description="Helical" evidence="1">
    <location>
        <begin position="12"/>
        <end position="31"/>
    </location>
</feature>
<name>H3NIS7_9LACT</name>
<proteinExistence type="predicted"/>
<evidence type="ECO:0000256" key="1">
    <source>
        <dbReference type="SAM" id="Phobius"/>
    </source>
</evidence>
<evidence type="ECO:0000313" key="3">
    <source>
        <dbReference type="Proteomes" id="UP000006190"/>
    </source>
</evidence>
<keyword evidence="1" id="KW-0472">Membrane</keyword>
<dbReference type="HOGENOM" id="CLU_3270290_0_0_9"/>
<dbReference type="AlphaFoldDB" id="H3NIS7"/>
<accession>H3NIS7</accession>
<dbReference type="RefSeq" id="WP_006308793.1">
    <property type="nucleotide sequence ID" value="NZ_JH601133.1"/>
</dbReference>
<keyword evidence="3" id="KW-1185">Reference proteome</keyword>
<keyword evidence="1" id="KW-0812">Transmembrane</keyword>
<gene>
    <name evidence="2" type="ORF">HMPREF9708_00766</name>
</gene>
<sequence>MKLTLGPRQWSIPFMIKLSFVVLAVASHHTFEKYDYLGYFN</sequence>
<dbReference type="EMBL" id="AGEG01000009">
    <property type="protein sequence ID" value="EHR37205.1"/>
    <property type="molecule type" value="Genomic_DNA"/>
</dbReference>
<dbReference type="Proteomes" id="UP000006190">
    <property type="component" value="Unassembled WGS sequence"/>
</dbReference>
<protein>
    <submittedName>
        <fullName evidence="2">Uncharacterized protein</fullName>
    </submittedName>
</protein>
<organism evidence="2 3">
    <name type="scientific">Facklamia languida CCUG 37842</name>
    <dbReference type="NCBI Taxonomy" id="883113"/>
    <lineage>
        <taxon>Bacteria</taxon>
        <taxon>Bacillati</taxon>
        <taxon>Bacillota</taxon>
        <taxon>Bacilli</taxon>
        <taxon>Lactobacillales</taxon>
        <taxon>Aerococcaceae</taxon>
        <taxon>Facklamia</taxon>
    </lineage>
</organism>
<evidence type="ECO:0000313" key="2">
    <source>
        <dbReference type="EMBL" id="EHR37205.1"/>
    </source>
</evidence>
<comment type="caution">
    <text evidence="2">The sequence shown here is derived from an EMBL/GenBank/DDBJ whole genome shotgun (WGS) entry which is preliminary data.</text>
</comment>
<reference evidence="2 3" key="1">
    <citation type="submission" date="2012-01" db="EMBL/GenBank/DDBJ databases">
        <title>The Genome Sequence of Facklamia languida CCUG 37842.</title>
        <authorList>
            <consortium name="The Broad Institute Genome Sequencing Platform"/>
            <person name="Earl A."/>
            <person name="Ward D."/>
            <person name="Feldgarden M."/>
            <person name="Gevers D."/>
            <person name="Huys G."/>
            <person name="Young S.K."/>
            <person name="Zeng Q."/>
            <person name="Gargeya S."/>
            <person name="Fitzgerald M."/>
            <person name="Haas B."/>
            <person name="Abouelleil A."/>
            <person name="Alvarado L."/>
            <person name="Arachchi H.M."/>
            <person name="Berlin A."/>
            <person name="Chapman S.B."/>
            <person name="Gearin G."/>
            <person name="Goldberg J."/>
            <person name="Griggs A."/>
            <person name="Gujja S."/>
            <person name="Hansen M."/>
            <person name="Heiman D."/>
            <person name="Howarth C."/>
            <person name="Larimer J."/>
            <person name="Lui A."/>
            <person name="MacDonald P.J.P."/>
            <person name="McCowen C."/>
            <person name="Montmayeur A."/>
            <person name="Murphy C."/>
            <person name="Neiman D."/>
            <person name="Pearson M."/>
            <person name="Priest M."/>
            <person name="Roberts A."/>
            <person name="Saif S."/>
            <person name="Shea T."/>
            <person name="Sisk P."/>
            <person name="Stolte C."/>
            <person name="Sykes S."/>
            <person name="Wortman J."/>
            <person name="Nusbaum C."/>
            <person name="Birren B."/>
        </authorList>
    </citation>
    <scope>NUCLEOTIDE SEQUENCE [LARGE SCALE GENOMIC DNA]</scope>
    <source>
        <strain evidence="2 3">CCUG 37842</strain>
    </source>
</reference>
<dbReference type="PATRIC" id="fig|883113.3.peg.764"/>